<dbReference type="Proteomes" id="UP000318834">
    <property type="component" value="Unassembled WGS sequence"/>
</dbReference>
<feature type="domain" description="Activator of Hsp90 ATPase homologue 1/2-like C-terminal" evidence="2">
    <location>
        <begin position="22"/>
        <end position="155"/>
    </location>
</feature>
<organism evidence="3 4">
    <name type="scientific">Candidatus Segetimicrobium genomatis</name>
    <dbReference type="NCBI Taxonomy" id="2569760"/>
    <lineage>
        <taxon>Bacteria</taxon>
        <taxon>Bacillati</taxon>
        <taxon>Candidatus Sysuimicrobiota</taxon>
        <taxon>Candidatus Sysuimicrobiia</taxon>
        <taxon>Candidatus Sysuimicrobiales</taxon>
        <taxon>Candidatus Segetimicrobiaceae</taxon>
        <taxon>Candidatus Segetimicrobium</taxon>
    </lineage>
</organism>
<dbReference type="Pfam" id="PF08327">
    <property type="entry name" value="AHSA1"/>
    <property type="match status" value="1"/>
</dbReference>
<evidence type="ECO:0000259" key="2">
    <source>
        <dbReference type="Pfam" id="PF08327"/>
    </source>
</evidence>
<name>A0A537IIM4_9BACT</name>
<sequence length="163" mass="18081">MGQATFAVKRDQLQAVMERVFDAPRETVFKAFVDPGAIPKWWGPRRLTTTVEKLEMKVGGVWRFIQRDPQGNEYAFHAVCTAIDPPKLLSSTFNVEGIPGDHEVLQTVTFEDLGGRTKVPSIATYKTADDLEGMVASGMESGAVESWDRLAELVEKRRAPAGR</sequence>
<dbReference type="AlphaFoldDB" id="A0A537IIM4"/>
<evidence type="ECO:0000256" key="1">
    <source>
        <dbReference type="ARBA" id="ARBA00006817"/>
    </source>
</evidence>
<evidence type="ECO:0000313" key="3">
    <source>
        <dbReference type="EMBL" id="TMI71158.1"/>
    </source>
</evidence>
<reference evidence="3 4" key="1">
    <citation type="journal article" date="2019" name="Nat. Microbiol.">
        <title>Mediterranean grassland soil C-N compound turnover is dependent on rainfall and depth, and is mediated by genomically divergent microorganisms.</title>
        <authorList>
            <person name="Diamond S."/>
            <person name="Andeer P.F."/>
            <person name="Li Z."/>
            <person name="Crits-Christoph A."/>
            <person name="Burstein D."/>
            <person name="Anantharaman K."/>
            <person name="Lane K.R."/>
            <person name="Thomas B.C."/>
            <person name="Pan C."/>
            <person name="Northen T.R."/>
            <person name="Banfield J.F."/>
        </authorList>
    </citation>
    <scope>NUCLEOTIDE SEQUENCE [LARGE SCALE GENOMIC DNA]</scope>
    <source>
        <strain evidence="3">NP_8</strain>
    </source>
</reference>
<dbReference type="InterPro" id="IPR013538">
    <property type="entry name" value="ASHA1/2-like_C"/>
</dbReference>
<dbReference type="CDD" id="cd07826">
    <property type="entry name" value="SRPBCC_CalC_Aha1-like_9"/>
    <property type="match status" value="1"/>
</dbReference>
<comment type="similarity">
    <text evidence="1">Belongs to the AHA1 family.</text>
</comment>
<protein>
    <submittedName>
        <fullName evidence="3">ATPase</fullName>
    </submittedName>
</protein>
<comment type="caution">
    <text evidence="3">The sequence shown here is derived from an EMBL/GenBank/DDBJ whole genome shotgun (WGS) entry which is preliminary data.</text>
</comment>
<dbReference type="Gene3D" id="3.30.530.20">
    <property type="match status" value="1"/>
</dbReference>
<dbReference type="InterPro" id="IPR023393">
    <property type="entry name" value="START-like_dom_sf"/>
</dbReference>
<dbReference type="EMBL" id="VBAP01000121">
    <property type="protein sequence ID" value="TMI71158.1"/>
    <property type="molecule type" value="Genomic_DNA"/>
</dbReference>
<evidence type="ECO:0000313" key="4">
    <source>
        <dbReference type="Proteomes" id="UP000318834"/>
    </source>
</evidence>
<accession>A0A537IIM4</accession>
<dbReference type="SUPFAM" id="SSF55961">
    <property type="entry name" value="Bet v1-like"/>
    <property type="match status" value="1"/>
</dbReference>
<proteinExistence type="inferred from homology"/>
<gene>
    <name evidence="3" type="ORF">E6H05_12950</name>
</gene>